<dbReference type="InterPro" id="IPR036237">
    <property type="entry name" value="Xyl_isomerase-like_sf"/>
</dbReference>
<dbReference type="RefSeq" id="WP_060650680.1">
    <property type="nucleotide sequence ID" value="NZ_AZXY01000001.1"/>
</dbReference>
<evidence type="ECO:0000256" key="1">
    <source>
        <dbReference type="SAM" id="MobiDB-lite"/>
    </source>
</evidence>
<dbReference type="Proteomes" id="UP000053060">
    <property type="component" value="Unassembled WGS sequence"/>
</dbReference>
<comment type="caution">
    <text evidence="3">The sequence shown here is derived from an EMBL/GenBank/DDBJ whole genome shotgun (WGS) entry which is preliminary data.</text>
</comment>
<gene>
    <name evidence="3" type="ORF">Z045_03945</name>
</gene>
<dbReference type="InterPro" id="IPR050312">
    <property type="entry name" value="IolE/XylAMocC-like"/>
</dbReference>
<dbReference type="Gene3D" id="3.20.20.150">
    <property type="entry name" value="Divalent-metal-dependent TIM barrel enzymes"/>
    <property type="match status" value="1"/>
</dbReference>
<protein>
    <recommendedName>
        <fullName evidence="2">Xylose isomerase-like TIM barrel domain-containing protein</fullName>
    </recommendedName>
</protein>
<evidence type="ECO:0000313" key="4">
    <source>
        <dbReference type="Proteomes" id="UP000053060"/>
    </source>
</evidence>
<dbReference type="PANTHER" id="PTHR12110:SF47">
    <property type="match status" value="1"/>
</dbReference>
<sequence length="317" mass="33868">MRTAQGIRVGLSTASVYPENTEAAFRFAADLGFDGVELMVWAEPVSQDPTSVERLVREYGVPVLAVHVPCLLISQRVWGSDPAAKLDRSVRVAEILGAETVVVHPPFRWQRRYAEGFSDQVAALEADSHVVVAVENMYPMRADVVFGGRDRGAERLRRRGPGRAVSAYSPSLDPTDTGFAHYTLDLSHTATAGADALALADRMGEGLAHLHLADGRGSSLDEHLVPGTGTQPCADVCRRLAASDFGGHVVLEISTQSARTRAERAGMLARSLAFARTHLDRSATRAITAGPESPRHTDIARVPASEGSDSGGEHGDA</sequence>
<dbReference type="PATRIC" id="fig|1441730.3.peg.832"/>
<dbReference type="PANTHER" id="PTHR12110">
    <property type="entry name" value="HYDROXYPYRUVATE ISOMERASE"/>
    <property type="match status" value="1"/>
</dbReference>
<dbReference type="SUPFAM" id="SSF51658">
    <property type="entry name" value="Xylose isomerase-like"/>
    <property type="match status" value="1"/>
</dbReference>
<reference evidence="4" key="1">
    <citation type="submission" date="2015-01" db="EMBL/GenBank/DDBJ databases">
        <title>Draft genome sequence of Rhodococcus pyridinivorans strain KG-16, a hydrocarbon-degrading bacterium.</title>
        <authorList>
            <person name="Aggarwal R.K."/>
            <person name="Dawar C."/>
        </authorList>
    </citation>
    <scope>NUCLEOTIDE SEQUENCE [LARGE SCALE GENOMIC DNA]</scope>
    <source>
        <strain evidence="4">KG-16</strain>
    </source>
</reference>
<name>A0A0V9URE9_9NOCA</name>
<organism evidence="3 4">
    <name type="scientific">Rhodococcus pyridinivorans KG-16</name>
    <dbReference type="NCBI Taxonomy" id="1441730"/>
    <lineage>
        <taxon>Bacteria</taxon>
        <taxon>Bacillati</taxon>
        <taxon>Actinomycetota</taxon>
        <taxon>Actinomycetes</taxon>
        <taxon>Mycobacteriales</taxon>
        <taxon>Nocardiaceae</taxon>
        <taxon>Rhodococcus</taxon>
    </lineage>
</organism>
<reference evidence="3 4" key="2">
    <citation type="journal article" date="2016" name="Genome Announc.">
        <title>Draft Genome Sequence of a Versatile Hydrocarbon-Degrading Bacterium, Rhodococcus pyridinivorans Strain KG-16, Collected from Oil Fields in India.</title>
        <authorList>
            <person name="Aggarwal R.K."/>
            <person name="Dawar C."/>
            <person name="Phanindranath R."/>
            <person name="Mutnuri L."/>
            <person name="Dayal A.M."/>
        </authorList>
    </citation>
    <scope>NUCLEOTIDE SEQUENCE [LARGE SCALE GENOMIC DNA]</scope>
    <source>
        <strain evidence="3 4">KG-16</strain>
    </source>
</reference>
<proteinExistence type="predicted"/>
<dbReference type="InterPro" id="IPR013022">
    <property type="entry name" value="Xyl_isomerase-like_TIM-brl"/>
</dbReference>
<dbReference type="AlphaFoldDB" id="A0A0V9URE9"/>
<evidence type="ECO:0000313" key="3">
    <source>
        <dbReference type="EMBL" id="KSZ60578.1"/>
    </source>
</evidence>
<evidence type="ECO:0000259" key="2">
    <source>
        <dbReference type="Pfam" id="PF01261"/>
    </source>
</evidence>
<dbReference type="EMBL" id="AZXY01000001">
    <property type="protein sequence ID" value="KSZ60578.1"/>
    <property type="molecule type" value="Genomic_DNA"/>
</dbReference>
<feature type="region of interest" description="Disordered" evidence="1">
    <location>
        <begin position="285"/>
        <end position="317"/>
    </location>
</feature>
<accession>A0A0V9URE9</accession>
<feature type="domain" description="Xylose isomerase-like TIM barrel" evidence="2">
    <location>
        <begin position="25"/>
        <end position="272"/>
    </location>
</feature>
<dbReference type="Pfam" id="PF01261">
    <property type="entry name" value="AP_endonuc_2"/>
    <property type="match status" value="1"/>
</dbReference>